<dbReference type="GO" id="GO:0046872">
    <property type="term" value="F:metal ion binding"/>
    <property type="evidence" value="ECO:0007669"/>
    <property type="project" value="UniProtKB-KW"/>
</dbReference>
<dbReference type="InterPro" id="IPR006638">
    <property type="entry name" value="Elp3/MiaA/NifB-like_rSAM"/>
</dbReference>
<dbReference type="Gene3D" id="3.40.50.12160">
    <property type="entry name" value="Methylthiotransferase, N-terminal domain"/>
    <property type="match status" value="1"/>
</dbReference>
<dbReference type="Pfam" id="PF00919">
    <property type="entry name" value="UPF0004"/>
    <property type="match status" value="1"/>
</dbReference>
<keyword evidence="7" id="KW-0411">Iron-sulfur</keyword>
<dbReference type="AlphaFoldDB" id="A0AAU7DRN0"/>
<evidence type="ECO:0000256" key="4">
    <source>
        <dbReference type="ARBA" id="ARBA00022691"/>
    </source>
</evidence>
<sequence length="491" mass="52984">MPSLVHIENFGCRAARADGEAIAALLRTAGVHESQTPDADVVIVNTCSVTAEADREARAYIRRAHRLNPTARIIATGCYAQRAPQELAAISGVSAVIGNSHKALAPEIALGLMNADSVSSSNYGLIQIHSAQSGVAPPQVVLADDSFAHSFLEEAPITSGAQTRPNLKIQEGCSNRCSFCVIPQTRGNSRSLSGNSILSHVHNFVASGGNELVLSGINLGRWGRDLDPAQSFPRTFAALVRAIIEQTNLPRLRLSSIEPMDWDADLIAIMSEYGGTHLARHAHLPLQSGSDSVLRRMHRRYRPWHYADKVAALRQAAGPSLTLGADVMVGFPGETDREFQETCDFIRSLPFGYLHLFPFSPRPGTRAWTLHAASPVPQPVAQQRMATLRALAAEKMRAHRRQFIGTELDAITLHTPPELASANCTSALTENFLPVEVAGATPANQLIRLCLTGMGPDATLIATPARPSNYLPNPHLDARSVLPEPTLEIAY</sequence>
<evidence type="ECO:0000259" key="9">
    <source>
        <dbReference type="PROSITE" id="PS51918"/>
    </source>
</evidence>
<dbReference type="NCBIfam" id="TIGR00089">
    <property type="entry name" value="MiaB/RimO family radical SAM methylthiotransferase"/>
    <property type="match status" value="1"/>
</dbReference>
<dbReference type="InterPro" id="IPR007197">
    <property type="entry name" value="rSAM"/>
</dbReference>
<dbReference type="EMBL" id="CP121196">
    <property type="protein sequence ID" value="XBH19667.1"/>
    <property type="molecule type" value="Genomic_DNA"/>
</dbReference>
<keyword evidence="6" id="KW-0408">Iron</keyword>
<proteinExistence type="predicted"/>
<evidence type="ECO:0000256" key="6">
    <source>
        <dbReference type="ARBA" id="ARBA00023004"/>
    </source>
</evidence>
<evidence type="ECO:0000256" key="1">
    <source>
        <dbReference type="ARBA" id="ARBA00001966"/>
    </source>
</evidence>
<evidence type="ECO:0000256" key="5">
    <source>
        <dbReference type="ARBA" id="ARBA00022723"/>
    </source>
</evidence>
<dbReference type="CDD" id="cd01335">
    <property type="entry name" value="Radical_SAM"/>
    <property type="match status" value="1"/>
</dbReference>
<dbReference type="InterPro" id="IPR023404">
    <property type="entry name" value="rSAM_horseshoe"/>
</dbReference>
<dbReference type="SUPFAM" id="SSF102114">
    <property type="entry name" value="Radical SAM enzymes"/>
    <property type="match status" value="1"/>
</dbReference>
<evidence type="ECO:0000313" key="10">
    <source>
        <dbReference type="EMBL" id="XBH19667.1"/>
    </source>
</evidence>
<organism evidence="10">
    <name type="scientific">Telmatobacter sp. DSM 110680</name>
    <dbReference type="NCBI Taxonomy" id="3036704"/>
    <lineage>
        <taxon>Bacteria</taxon>
        <taxon>Pseudomonadati</taxon>
        <taxon>Acidobacteriota</taxon>
        <taxon>Terriglobia</taxon>
        <taxon>Terriglobales</taxon>
        <taxon>Acidobacteriaceae</taxon>
        <taxon>Telmatobacter</taxon>
    </lineage>
</organism>
<feature type="domain" description="Radical SAM core" evidence="9">
    <location>
        <begin position="159"/>
        <end position="407"/>
    </location>
</feature>
<keyword evidence="2" id="KW-0004">4Fe-4S</keyword>
<dbReference type="PROSITE" id="PS51918">
    <property type="entry name" value="RADICAL_SAM"/>
    <property type="match status" value="1"/>
</dbReference>
<dbReference type="InterPro" id="IPR020612">
    <property type="entry name" value="Methylthiotransferase_CS"/>
</dbReference>
<evidence type="ECO:0000256" key="7">
    <source>
        <dbReference type="ARBA" id="ARBA00023014"/>
    </source>
</evidence>
<evidence type="ECO:0000259" key="8">
    <source>
        <dbReference type="PROSITE" id="PS51449"/>
    </source>
</evidence>
<protein>
    <submittedName>
        <fullName evidence="10">tRNA (N(6)-L-threonylcarbamoyladenosine(37)-C(2))-methylthiotransferase MtaB</fullName>
    </submittedName>
</protein>
<dbReference type="GO" id="GO:0035598">
    <property type="term" value="F:tRNA (N(6)-L-threonylcarbamoyladenosine(37)-C(2))-methylthiotransferase activity"/>
    <property type="evidence" value="ECO:0007669"/>
    <property type="project" value="TreeGrafter"/>
</dbReference>
<dbReference type="Pfam" id="PF04055">
    <property type="entry name" value="Radical_SAM"/>
    <property type="match status" value="1"/>
</dbReference>
<gene>
    <name evidence="10" type="primary">mtaB</name>
    <name evidence="10" type="ORF">P8935_10190</name>
</gene>
<dbReference type="SFLD" id="SFLDS00029">
    <property type="entry name" value="Radical_SAM"/>
    <property type="match status" value="1"/>
</dbReference>
<name>A0AAU7DRN0_9BACT</name>
<keyword evidence="5" id="KW-0479">Metal-binding</keyword>
<dbReference type="GO" id="GO:0051539">
    <property type="term" value="F:4 iron, 4 sulfur cluster binding"/>
    <property type="evidence" value="ECO:0007669"/>
    <property type="project" value="UniProtKB-KW"/>
</dbReference>
<dbReference type="InterPro" id="IPR006467">
    <property type="entry name" value="MiaB-like_bact"/>
</dbReference>
<keyword evidence="3" id="KW-0808">Transferase</keyword>
<evidence type="ECO:0000256" key="3">
    <source>
        <dbReference type="ARBA" id="ARBA00022679"/>
    </source>
</evidence>
<dbReference type="Gene3D" id="3.80.30.20">
    <property type="entry name" value="tm_1862 like domain"/>
    <property type="match status" value="1"/>
</dbReference>
<evidence type="ECO:0000256" key="2">
    <source>
        <dbReference type="ARBA" id="ARBA00022485"/>
    </source>
</evidence>
<dbReference type="PANTHER" id="PTHR11918:SF45">
    <property type="entry name" value="THREONYLCARBAMOYLADENOSINE TRNA METHYLTHIOTRANSFERASE"/>
    <property type="match status" value="1"/>
</dbReference>
<dbReference type="PANTHER" id="PTHR11918">
    <property type="entry name" value="RADICAL SAM PROTEINS"/>
    <property type="match status" value="1"/>
</dbReference>
<dbReference type="InterPro" id="IPR005839">
    <property type="entry name" value="Methylthiotransferase"/>
</dbReference>
<dbReference type="SMART" id="SM00729">
    <property type="entry name" value="Elp3"/>
    <property type="match status" value="1"/>
</dbReference>
<dbReference type="NCBIfam" id="TIGR01579">
    <property type="entry name" value="MiaB-like-C"/>
    <property type="match status" value="1"/>
</dbReference>
<dbReference type="InterPro" id="IPR058240">
    <property type="entry name" value="rSAM_sf"/>
</dbReference>
<reference evidence="10" key="1">
    <citation type="submission" date="2023-03" db="EMBL/GenBank/DDBJ databases">
        <title>Edaphobacter sp.</title>
        <authorList>
            <person name="Huber K.J."/>
            <person name="Papendorf J."/>
            <person name="Pilke C."/>
            <person name="Bunk B."/>
            <person name="Sproeer C."/>
            <person name="Pester M."/>
        </authorList>
    </citation>
    <scope>NUCLEOTIDE SEQUENCE</scope>
    <source>
        <strain evidence="10">DSM 110680</strain>
    </source>
</reference>
<accession>A0AAU7DRN0</accession>
<dbReference type="RefSeq" id="WP_348264886.1">
    <property type="nucleotide sequence ID" value="NZ_CP121196.1"/>
</dbReference>
<dbReference type="InterPro" id="IPR013848">
    <property type="entry name" value="Methylthiotransferase_N"/>
</dbReference>
<keyword evidence="4" id="KW-0949">S-adenosyl-L-methionine</keyword>
<comment type="cofactor">
    <cofactor evidence="1">
        <name>[4Fe-4S] cluster</name>
        <dbReference type="ChEBI" id="CHEBI:49883"/>
    </cofactor>
</comment>
<dbReference type="SFLD" id="SFLDG01082">
    <property type="entry name" value="B12-binding_domain_containing"/>
    <property type="match status" value="1"/>
</dbReference>
<feature type="domain" description="MTTase N-terminal" evidence="8">
    <location>
        <begin position="3"/>
        <end position="114"/>
    </location>
</feature>
<dbReference type="PROSITE" id="PS01278">
    <property type="entry name" value="MTTASE_RADICAL"/>
    <property type="match status" value="1"/>
</dbReference>
<dbReference type="InterPro" id="IPR038135">
    <property type="entry name" value="Methylthiotransferase_N_sf"/>
</dbReference>
<dbReference type="PROSITE" id="PS51449">
    <property type="entry name" value="MTTASE_N"/>
    <property type="match status" value="1"/>
</dbReference>